<evidence type="ECO:0000313" key="2">
    <source>
        <dbReference type="Proteomes" id="UP000077066"/>
    </source>
</evidence>
<protein>
    <submittedName>
        <fullName evidence="1">Uncharacterized protein</fullName>
    </submittedName>
</protein>
<evidence type="ECO:0000313" key="1">
    <source>
        <dbReference type="EMBL" id="KZX16291.1"/>
    </source>
</evidence>
<dbReference type="AlphaFoldDB" id="A0A166E558"/>
<dbReference type="Proteomes" id="UP000077066">
    <property type="component" value="Unassembled WGS sequence"/>
</dbReference>
<gene>
    <name evidence="1" type="ORF">MBFIL_05270</name>
</gene>
<sequence>MGLFDSIDEMMAEDFERFNDFKDVSRIGVLFYR</sequence>
<comment type="caution">
    <text evidence="1">The sequence shown here is derived from an EMBL/GenBank/DDBJ whole genome shotgun (WGS) entry which is preliminary data.</text>
</comment>
<dbReference type="EMBL" id="LWMT01000074">
    <property type="protein sequence ID" value="KZX16291.1"/>
    <property type="molecule type" value="Genomic_DNA"/>
</dbReference>
<proteinExistence type="predicted"/>
<dbReference type="PATRIC" id="fig|55758.3.peg.587"/>
<accession>A0A166E558</accession>
<organism evidence="1 2">
    <name type="scientific">Methanobrevibacter filiformis</name>
    <dbReference type="NCBI Taxonomy" id="55758"/>
    <lineage>
        <taxon>Archaea</taxon>
        <taxon>Methanobacteriati</taxon>
        <taxon>Methanobacteriota</taxon>
        <taxon>Methanomada group</taxon>
        <taxon>Methanobacteria</taxon>
        <taxon>Methanobacteriales</taxon>
        <taxon>Methanobacteriaceae</taxon>
        <taxon>Methanobrevibacter</taxon>
    </lineage>
</organism>
<keyword evidence="2" id="KW-1185">Reference proteome</keyword>
<name>A0A166E558_9EURY</name>
<reference evidence="1 2" key="1">
    <citation type="submission" date="2016-04" db="EMBL/GenBank/DDBJ databases">
        <title>Genome sequence of Methanobrevibacter filiformis DSM 11501.</title>
        <authorList>
            <person name="Poehlein A."/>
            <person name="Seedorf H."/>
            <person name="Daniel R."/>
        </authorList>
    </citation>
    <scope>NUCLEOTIDE SEQUENCE [LARGE SCALE GENOMIC DNA]</scope>
    <source>
        <strain evidence="1 2">DSM 11501</strain>
    </source>
</reference>